<proteinExistence type="inferred from homology"/>
<evidence type="ECO:0000313" key="13">
    <source>
        <dbReference type="EMBL" id="GGD83784.1"/>
    </source>
</evidence>
<evidence type="ECO:0000256" key="9">
    <source>
        <dbReference type="RuleBase" id="RU003357"/>
    </source>
</evidence>
<dbReference type="EMBL" id="BMIP01000014">
    <property type="protein sequence ID" value="GGD83784.1"/>
    <property type="molecule type" value="Genomic_DNA"/>
</dbReference>
<dbReference type="SUPFAM" id="SSF56935">
    <property type="entry name" value="Porins"/>
    <property type="match status" value="1"/>
</dbReference>
<dbReference type="OrthoDB" id="9796221at2"/>
<dbReference type="GO" id="GO:0009279">
    <property type="term" value="C:cell outer membrane"/>
    <property type="evidence" value="ECO:0007669"/>
    <property type="project" value="UniProtKB-SubCell"/>
</dbReference>
<protein>
    <submittedName>
        <fullName evidence="13">Membrane protein</fullName>
    </submittedName>
</protein>
<evidence type="ECO:0000256" key="2">
    <source>
        <dbReference type="ARBA" id="ARBA00022448"/>
    </source>
</evidence>
<keyword evidence="2 8" id="KW-0813">Transport</keyword>
<evidence type="ECO:0000256" key="1">
    <source>
        <dbReference type="ARBA" id="ARBA00004571"/>
    </source>
</evidence>
<dbReference type="Gene3D" id="2.170.130.10">
    <property type="entry name" value="TonB-dependent receptor, plug domain"/>
    <property type="match status" value="1"/>
</dbReference>
<dbReference type="AlphaFoldDB" id="A0A916ZBA9"/>
<dbReference type="GO" id="GO:0015344">
    <property type="term" value="F:siderophore uptake transmembrane transporter activity"/>
    <property type="evidence" value="ECO:0007669"/>
    <property type="project" value="TreeGrafter"/>
</dbReference>
<dbReference type="Pfam" id="PF00593">
    <property type="entry name" value="TonB_dep_Rec_b-barrel"/>
    <property type="match status" value="1"/>
</dbReference>
<keyword evidence="4 8" id="KW-0812">Transmembrane</keyword>
<reference evidence="13" key="1">
    <citation type="journal article" date="2014" name="Int. J. Syst. Evol. Microbiol.">
        <title>Complete genome sequence of Corynebacterium casei LMG S-19264T (=DSM 44701T), isolated from a smear-ripened cheese.</title>
        <authorList>
            <consortium name="US DOE Joint Genome Institute (JGI-PGF)"/>
            <person name="Walter F."/>
            <person name="Albersmeier A."/>
            <person name="Kalinowski J."/>
            <person name="Ruckert C."/>
        </authorList>
    </citation>
    <scope>NUCLEOTIDE SEQUENCE</scope>
    <source>
        <strain evidence="13">CGMCC 1.15360</strain>
    </source>
</reference>
<dbReference type="Pfam" id="PF07715">
    <property type="entry name" value="Plug"/>
    <property type="match status" value="1"/>
</dbReference>
<keyword evidence="5 9" id="KW-0798">TonB box</keyword>
<feature type="chain" id="PRO_5036696019" evidence="10">
    <location>
        <begin position="26"/>
        <end position="776"/>
    </location>
</feature>
<keyword evidence="3 8" id="KW-1134">Transmembrane beta strand</keyword>
<dbReference type="PROSITE" id="PS52016">
    <property type="entry name" value="TONB_DEPENDENT_REC_3"/>
    <property type="match status" value="1"/>
</dbReference>
<dbReference type="RefSeq" id="WP_066769292.1">
    <property type="nucleotide sequence ID" value="NZ_BMIP01000014.1"/>
</dbReference>
<organism evidence="13 14">
    <name type="scientific">Croceicoccus mobilis</name>
    <dbReference type="NCBI Taxonomy" id="1703339"/>
    <lineage>
        <taxon>Bacteria</taxon>
        <taxon>Pseudomonadati</taxon>
        <taxon>Pseudomonadota</taxon>
        <taxon>Alphaproteobacteria</taxon>
        <taxon>Sphingomonadales</taxon>
        <taxon>Erythrobacteraceae</taxon>
        <taxon>Croceicoccus</taxon>
    </lineage>
</organism>
<evidence type="ECO:0000313" key="14">
    <source>
        <dbReference type="Proteomes" id="UP000612349"/>
    </source>
</evidence>
<accession>A0A916ZBA9</accession>
<evidence type="ECO:0000256" key="7">
    <source>
        <dbReference type="ARBA" id="ARBA00023237"/>
    </source>
</evidence>
<evidence type="ECO:0000256" key="3">
    <source>
        <dbReference type="ARBA" id="ARBA00022452"/>
    </source>
</evidence>
<keyword evidence="14" id="KW-1185">Reference proteome</keyword>
<name>A0A916ZBA9_9SPHN</name>
<evidence type="ECO:0000256" key="10">
    <source>
        <dbReference type="SAM" id="SignalP"/>
    </source>
</evidence>
<sequence>MSARFAWLASAGLTALACQPGAAFAEDDLSDGPRTIIVTAPGGGIEIEEAESLDSADIGRTGSPDVLAALTRNIAGVSLQDAQGNPWQPNLVYRGFTASPLQGQAQGLAVYLDGARFNQPFGDTVGFDLIPDAAIRSVSLLDASPAYGLNALGGTMVMETKTGAGDPGLEASLAGGSYGERDASIAAGMAKGDFSAFAAGQWRKEDGWRDHSPSELFNAYADLGFDGETAGVHAKFVGADTDLTGNGVAPVELLAARRRSVFTWPDNSTSRYGRISLHPWVGLGDSTRLEGTFYRQRLKARTVNGDAADIETCEDDEAFLCLETVDEDDGGEEEQSLLTDADGNAIAEMLGGEDYGVLNRGRLHTRSMGGMLQLVDEREIWGGTNRLALGVSYDGSTSRFATSAELGALTDDRSVDGLGPIIVQADGAIAPVSLTAKTEYIGVFLADSLPITSRLTAEIGLRWNWAGIELIDRIGTALNGDHSFRRLNPGLELEYEVGDKLSLRAGYAETNRAPTPAELSCADENAPCSLANFFIADPPLRQVVAKSWELGASGEGTAAGWDIDWDVSGFRTTNIDDIQFIASRVRGRAYFLNVGSTRRQGLELNLSATHGGWQVRAGYAFTDATFRTPLTLSSPQNPAAADDGTIAVMAGDRLPGIPRHSATLTVDYEGMIGTRRFALGGDIVARSGLVLVGDEGNDNALTPGYALLNLRGKVEMMRGLSLFTELRNVFDRDYATFGTFSEVDEVELEEAPGAANPRAYGPGSPRRLTIGLRLEL</sequence>
<evidence type="ECO:0000259" key="12">
    <source>
        <dbReference type="Pfam" id="PF07715"/>
    </source>
</evidence>
<dbReference type="GO" id="GO:0044718">
    <property type="term" value="P:siderophore transmembrane transport"/>
    <property type="evidence" value="ECO:0007669"/>
    <property type="project" value="TreeGrafter"/>
</dbReference>
<keyword evidence="6 8" id="KW-0472">Membrane</keyword>
<evidence type="ECO:0000259" key="11">
    <source>
        <dbReference type="Pfam" id="PF00593"/>
    </source>
</evidence>
<dbReference type="Proteomes" id="UP000612349">
    <property type="component" value="Unassembled WGS sequence"/>
</dbReference>
<evidence type="ECO:0000256" key="6">
    <source>
        <dbReference type="ARBA" id="ARBA00023136"/>
    </source>
</evidence>
<comment type="caution">
    <text evidence="13">The sequence shown here is derived from an EMBL/GenBank/DDBJ whole genome shotgun (WGS) entry which is preliminary data.</text>
</comment>
<dbReference type="InterPro" id="IPR037066">
    <property type="entry name" value="Plug_dom_sf"/>
</dbReference>
<evidence type="ECO:0000256" key="8">
    <source>
        <dbReference type="PROSITE-ProRule" id="PRU01360"/>
    </source>
</evidence>
<feature type="domain" description="TonB-dependent receptor plug" evidence="12">
    <location>
        <begin position="51"/>
        <end position="155"/>
    </location>
</feature>
<dbReference type="InterPro" id="IPR039426">
    <property type="entry name" value="TonB-dep_rcpt-like"/>
</dbReference>
<dbReference type="PROSITE" id="PS51257">
    <property type="entry name" value="PROKAR_LIPOPROTEIN"/>
    <property type="match status" value="1"/>
</dbReference>
<feature type="domain" description="TonB-dependent receptor-like beta-barrel" evidence="11">
    <location>
        <begin position="372"/>
        <end position="729"/>
    </location>
</feature>
<dbReference type="Gene3D" id="2.40.170.20">
    <property type="entry name" value="TonB-dependent receptor, beta-barrel domain"/>
    <property type="match status" value="1"/>
</dbReference>
<keyword evidence="7 8" id="KW-0998">Cell outer membrane</keyword>
<comment type="similarity">
    <text evidence="8 9">Belongs to the TonB-dependent receptor family.</text>
</comment>
<evidence type="ECO:0000256" key="4">
    <source>
        <dbReference type="ARBA" id="ARBA00022692"/>
    </source>
</evidence>
<keyword evidence="10" id="KW-0732">Signal</keyword>
<evidence type="ECO:0000256" key="5">
    <source>
        <dbReference type="ARBA" id="ARBA00023077"/>
    </source>
</evidence>
<dbReference type="PANTHER" id="PTHR30069">
    <property type="entry name" value="TONB-DEPENDENT OUTER MEMBRANE RECEPTOR"/>
    <property type="match status" value="1"/>
</dbReference>
<feature type="signal peptide" evidence="10">
    <location>
        <begin position="1"/>
        <end position="25"/>
    </location>
</feature>
<gene>
    <name evidence="13" type="ORF">GCM10010990_37360</name>
</gene>
<comment type="subcellular location">
    <subcellularLocation>
        <location evidence="1 8">Cell outer membrane</location>
        <topology evidence="1 8">Multi-pass membrane protein</topology>
    </subcellularLocation>
</comment>
<dbReference type="InterPro" id="IPR036942">
    <property type="entry name" value="Beta-barrel_TonB_sf"/>
</dbReference>
<dbReference type="InterPro" id="IPR012910">
    <property type="entry name" value="Plug_dom"/>
</dbReference>
<reference evidence="13" key="2">
    <citation type="submission" date="2020-09" db="EMBL/GenBank/DDBJ databases">
        <authorList>
            <person name="Sun Q."/>
            <person name="Zhou Y."/>
        </authorList>
    </citation>
    <scope>NUCLEOTIDE SEQUENCE</scope>
    <source>
        <strain evidence="13">CGMCC 1.15360</strain>
    </source>
</reference>
<dbReference type="PANTHER" id="PTHR30069:SF39">
    <property type="entry name" value="BLL6183 PROTEIN"/>
    <property type="match status" value="1"/>
</dbReference>
<dbReference type="InterPro" id="IPR000531">
    <property type="entry name" value="Beta-barrel_TonB"/>
</dbReference>